<evidence type="ECO:0000313" key="2">
    <source>
        <dbReference type="EMBL" id="KAJ1208250.1"/>
    </source>
</evidence>
<dbReference type="Proteomes" id="UP001066276">
    <property type="component" value="Chromosome 1_2"/>
</dbReference>
<dbReference type="AlphaFoldDB" id="A0AAV7W2R2"/>
<evidence type="ECO:0000256" key="1">
    <source>
        <dbReference type="SAM" id="MobiDB-lite"/>
    </source>
</evidence>
<feature type="region of interest" description="Disordered" evidence="1">
    <location>
        <begin position="1"/>
        <end position="24"/>
    </location>
</feature>
<proteinExistence type="predicted"/>
<sequence length="127" mass="13761">MSRLRNGEAAARRSQAADGGAVRPDWEQGLCGARAIVLVAAAGSGTPEADRLGRQKERSMAWAVQACWEPPVASTGNWWRHLSARGSGGRQKWAPAWAWGCTRRAKRCNCSPLCADSFQHLRMVVGS</sequence>
<gene>
    <name evidence="2" type="ORF">NDU88_003636</name>
</gene>
<name>A0AAV7W2R2_PLEWA</name>
<accession>A0AAV7W2R2</accession>
<reference evidence="2" key="1">
    <citation type="journal article" date="2022" name="bioRxiv">
        <title>Sequencing and chromosome-scale assembly of the giantPleurodeles waltlgenome.</title>
        <authorList>
            <person name="Brown T."/>
            <person name="Elewa A."/>
            <person name="Iarovenko S."/>
            <person name="Subramanian E."/>
            <person name="Araus A.J."/>
            <person name="Petzold A."/>
            <person name="Susuki M."/>
            <person name="Suzuki K.-i.T."/>
            <person name="Hayashi T."/>
            <person name="Toyoda A."/>
            <person name="Oliveira C."/>
            <person name="Osipova E."/>
            <person name="Leigh N.D."/>
            <person name="Simon A."/>
            <person name="Yun M.H."/>
        </authorList>
    </citation>
    <scope>NUCLEOTIDE SEQUENCE</scope>
    <source>
        <strain evidence="2">20211129_DDA</strain>
        <tissue evidence="2">Liver</tissue>
    </source>
</reference>
<keyword evidence="3" id="KW-1185">Reference proteome</keyword>
<organism evidence="2 3">
    <name type="scientific">Pleurodeles waltl</name>
    <name type="common">Iberian ribbed newt</name>
    <dbReference type="NCBI Taxonomy" id="8319"/>
    <lineage>
        <taxon>Eukaryota</taxon>
        <taxon>Metazoa</taxon>
        <taxon>Chordata</taxon>
        <taxon>Craniata</taxon>
        <taxon>Vertebrata</taxon>
        <taxon>Euteleostomi</taxon>
        <taxon>Amphibia</taxon>
        <taxon>Batrachia</taxon>
        <taxon>Caudata</taxon>
        <taxon>Salamandroidea</taxon>
        <taxon>Salamandridae</taxon>
        <taxon>Pleurodelinae</taxon>
        <taxon>Pleurodeles</taxon>
    </lineage>
</organism>
<protein>
    <submittedName>
        <fullName evidence="2">Uncharacterized protein</fullName>
    </submittedName>
</protein>
<comment type="caution">
    <text evidence="2">The sequence shown here is derived from an EMBL/GenBank/DDBJ whole genome shotgun (WGS) entry which is preliminary data.</text>
</comment>
<evidence type="ECO:0000313" key="3">
    <source>
        <dbReference type="Proteomes" id="UP001066276"/>
    </source>
</evidence>
<dbReference type="EMBL" id="JANPWB010000002">
    <property type="protein sequence ID" value="KAJ1208250.1"/>
    <property type="molecule type" value="Genomic_DNA"/>
</dbReference>